<gene>
    <name evidence="1" type="ORF">Mal52_05310</name>
</gene>
<name>A0A517ZHX1_9PLAN</name>
<dbReference type="EMBL" id="CP036276">
    <property type="protein sequence ID" value="QDU42076.1"/>
    <property type="molecule type" value="Genomic_DNA"/>
</dbReference>
<sequence>MRAGDVSSGAAQLAKAAERLEAAWLETREHWNDANSLAFEQTELMPLMHAVKLTIESTQLYGSVVRKAQNACNAEAHD</sequence>
<organism evidence="1 2">
    <name type="scientific">Symmachiella dynata</name>
    <dbReference type="NCBI Taxonomy" id="2527995"/>
    <lineage>
        <taxon>Bacteria</taxon>
        <taxon>Pseudomonadati</taxon>
        <taxon>Planctomycetota</taxon>
        <taxon>Planctomycetia</taxon>
        <taxon>Planctomycetales</taxon>
        <taxon>Planctomycetaceae</taxon>
        <taxon>Symmachiella</taxon>
    </lineage>
</organism>
<evidence type="ECO:0000313" key="2">
    <source>
        <dbReference type="Proteomes" id="UP000319383"/>
    </source>
</evidence>
<accession>A0A517ZHX1</accession>
<protein>
    <submittedName>
        <fullName evidence="1">Uncharacterized protein</fullName>
    </submittedName>
</protein>
<dbReference type="AlphaFoldDB" id="A0A517ZHX1"/>
<proteinExistence type="predicted"/>
<keyword evidence="2" id="KW-1185">Reference proteome</keyword>
<evidence type="ECO:0000313" key="1">
    <source>
        <dbReference type="EMBL" id="QDU42076.1"/>
    </source>
</evidence>
<dbReference type="Proteomes" id="UP000319383">
    <property type="component" value="Chromosome"/>
</dbReference>
<dbReference type="RefSeq" id="WP_145374107.1">
    <property type="nucleotide sequence ID" value="NZ_CAXBED010000024.1"/>
</dbReference>
<dbReference type="KEGG" id="sdyn:Mal52_05310"/>
<reference evidence="1 2" key="1">
    <citation type="submission" date="2019-02" db="EMBL/GenBank/DDBJ databases">
        <title>Deep-cultivation of Planctomycetes and their phenomic and genomic characterization uncovers novel biology.</title>
        <authorList>
            <person name="Wiegand S."/>
            <person name="Jogler M."/>
            <person name="Boedeker C."/>
            <person name="Pinto D."/>
            <person name="Vollmers J."/>
            <person name="Rivas-Marin E."/>
            <person name="Kohn T."/>
            <person name="Peeters S.H."/>
            <person name="Heuer A."/>
            <person name="Rast P."/>
            <person name="Oberbeckmann S."/>
            <person name="Bunk B."/>
            <person name="Jeske O."/>
            <person name="Meyerdierks A."/>
            <person name="Storesund J.E."/>
            <person name="Kallscheuer N."/>
            <person name="Luecker S."/>
            <person name="Lage O.M."/>
            <person name="Pohl T."/>
            <person name="Merkel B.J."/>
            <person name="Hornburger P."/>
            <person name="Mueller R.-W."/>
            <person name="Bruemmer F."/>
            <person name="Labrenz M."/>
            <person name="Spormann A.M."/>
            <person name="Op den Camp H."/>
            <person name="Overmann J."/>
            <person name="Amann R."/>
            <person name="Jetten M.S.M."/>
            <person name="Mascher T."/>
            <person name="Medema M.H."/>
            <person name="Devos D.P."/>
            <person name="Kaster A.-K."/>
            <person name="Ovreas L."/>
            <person name="Rohde M."/>
            <person name="Galperin M.Y."/>
            <person name="Jogler C."/>
        </authorList>
    </citation>
    <scope>NUCLEOTIDE SEQUENCE [LARGE SCALE GENOMIC DNA]</scope>
    <source>
        <strain evidence="1 2">Mal52</strain>
    </source>
</reference>